<reference evidence="3 4" key="1">
    <citation type="journal article" date="2011" name="Cell">
        <title>The monarch butterfly genome yields insights into long-distance migration.</title>
        <authorList>
            <person name="Zhan S."/>
            <person name="Merlin C."/>
            <person name="Boore J.L."/>
            <person name="Reppert S.M."/>
        </authorList>
    </citation>
    <scope>NUCLEOTIDE SEQUENCE [LARGE SCALE GENOMIC DNA]</scope>
    <source>
        <strain evidence="3">F-2</strain>
    </source>
</reference>
<protein>
    <submittedName>
        <fullName evidence="3">Seminal fluid protein HACP057</fullName>
    </submittedName>
</protein>
<keyword evidence="4" id="KW-1185">Reference proteome</keyword>
<evidence type="ECO:0000259" key="2">
    <source>
        <dbReference type="SMART" id="SM00848"/>
    </source>
</evidence>
<keyword evidence="1" id="KW-0732">Signal</keyword>
<feature type="chain" id="PRO_5012781279" evidence="1">
    <location>
        <begin position="30"/>
        <end position="136"/>
    </location>
</feature>
<dbReference type="InterPro" id="IPR038765">
    <property type="entry name" value="Papain-like_cys_pep_sf"/>
</dbReference>
<dbReference type="EMBL" id="AGBW02009664">
    <property type="protein sequence ID" value="OWR50170.1"/>
    <property type="molecule type" value="Genomic_DNA"/>
</dbReference>
<feature type="signal peptide" evidence="1">
    <location>
        <begin position="1"/>
        <end position="29"/>
    </location>
</feature>
<dbReference type="SUPFAM" id="SSF54001">
    <property type="entry name" value="Cysteine proteinases"/>
    <property type="match status" value="1"/>
</dbReference>
<dbReference type="InterPro" id="IPR013201">
    <property type="entry name" value="Prot_inhib_I29"/>
</dbReference>
<feature type="domain" description="Cathepsin propeptide inhibitor" evidence="2">
    <location>
        <begin position="43"/>
        <end position="99"/>
    </location>
</feature>
<proteinExistence type="predicted"/>
<name>A0A212F8W8_DANPL</name>
<evidence type="ECO:0000313" key="3">
    <source>
        <dbReference type="EMBL" id="OWR50170.1"/>
    </source>
</evidence>
<dbReference type="AlphaFoldDB" id="A0A212F8W8"/>
<evidence type="ECO:0000313" key="4">
    <source>
        <dbReference type="Proteomes" id="UP000007151"/>
    </source>
</evidence>
<dbReference type="SMART" id="SM00848">
    <property type="entry name" value="Inhibitor_I29"/>
    <property type="match status" value="1"/>
</dbReference>
<dbReference type="Pfam" id="PF08246">
    <property type="entry name" value="Inhibitor_I29"/>
    <property type="match status" value="1"/>
</dbReference>
<sequence length="136" mass="15616">MLITVTSNIINMKFIVCIFLLAMVTVALGEKPHYDLNNAPALFAKFIKDYNRNYKDAADREIHYQAFVESLKKINEANARPSPTVYDINNFADYTKEEEKYLHGLLIVLKGKLLGKGKSEPDQISRFPDTQIKLYQ</sequence>
<dbReference type="Proteomes" id="UP000007151">
    <property type="component" value="Unassembled WGS sequence"/>
</dbReference>
<comment type="caution">
    <text evidence="3">The sequence shown here is derived from an EMBL/GenBank/DDBJ whole genome shotgun (WGS) entry which is preliminary data.</text>
</comment>
<evidence type="ECO:0000256" key="1">
    <source>
        <dbReference type="SAM" id="SignalP"/>
    </source>
</evidence>
<gene>
    <name evidence="3" type="ORF">KGM_209255</name>
</gene>
<dbReference type="KEGG" id="dpl:KGM_209255"/>
<dbReference type="Gene3D" id="1.10.287.2250">
    <property type="match status" value="1"/>
</dbReference>
<accession>A0A212F8W8</accession>
<organism evidence="3 4">
    <name type="scientific">Danaus plexippus plexippus</name>
    <dbReference type="NCBI Taxonomy" id="278856"/>
    <lineage>
        <taxon>Eukaryota</taxon>
        <taxon>Metazoa</taxon>
        <taxon>Ecdysozoa</taxon>
        <taxon>Arthropoda</taxon>
        <taxon>Hexapoda</taxon>
        <taxon>Insecta</taxon>
        <taxon>Pterygota</taxon>
        <taxon>Neoptera</taxon>
        <taxon>Endopterygota</taxon>
        <taxon>Lepidoptera</taxon>
        <taxon>Glossata</taxon>
        <taxon>Ditrysia</taxon>
        <taxon>Papilionoidea</taxon>
        <taxon>Nymphalidae</taxon>
        <taxon>Danainae</taxon>
        <taxon>Danaini</taxon>
        <taxon>Danaina</taxon>
        <taxon>Danaus</taxon>
        <taxon>Danaus</taxon>
    </lineage>
</organism>
<dbReference type="InParanoid" id="A0A212F8W8"/>